<feature type="region of interest" description="Disordered" evidence="1">
    <location>
        <begin position="1"/>
        <end position="55"/>
    </location>
</feature>
<organism evidence="2 3">
    <name type="scientific">Mythimna separata</name>
    <name type="common">Oriental armyworm</name>
    <name type="synonym">Pseudaletia separata</name>
    <dbReference type="NCBI Taxonomy" id="271217"/>
    <lineage>
        <taxon>Eukaryota</taxon>
        <taxon>Metazoa</taxon>
        <taxon>Ecdysozoa</taxon>
        <taxon>Arthropoda</taxon>
        <taxon>Hexapoda</taxon>
        <taxon>Insecta</taxon>
        <taxon>Pterygota</taxon>
        <taxon>Neoptera</taxon>
        <taxon>Endopterygota</taxon>
        <taxon>Lepidoptera</taxon>
        <taxon>Glossata</taxon>
        <taxon>Ditrysia</taxon>
        <taxon>Noctuoidea</taxon>
        <taxon>Noctuidae</taxon>
        <taxon>Noctuinae</taxon>
        <taxon>Hadenini</taxon>
        <taxon>Mythimna</taxon>
    </lineage>
</organism>
<evidence type="ECO:0000313" key="3">
    <source>
        <dbReference type="Proteomes" id="UP001231518"/>
    </source>
</evidence>
<protein>
    <submittedName>
        <fullName evidence="2">Uncharacterized protein</fullName>
    </submittedName>
</protein>
<proteinExistence type="predicted"/>
<comment type="caution">
    <text evidence="2">The sequence shown here is derived from an EMBL/GenBank/DDBJ whole genome shotgun (WGS) entry which is preliminary data.</text>
</comment>
<keyword evidence="3" id="KW-1185">Reference proteome</keyword>
<name>A0AAD7Z1S5_MYTSE</name>
<dbReference type="EMBL" id="JARGEI010000002">
    <property type="protein sequence ID" value="KAJ8735758.1"/>
    <property type="molecule type" value="Genomic_DNA"/>
</dbReference>
<accession>A0AAD7Z1S5</accession>
<reference evidence="2" key="1">
    <citation type="submission" date="2023-03" db="EMBL/GenBank/DDBJ databases">
        <title>Chromosome-level genomes of two armyworms, Mythimna separata and Mythimna loreyi, provide insights into the biosynthesis and reception of sex pheromones.</title>
        <authorList>
            <person name="Zhao H."/>
        </authorList>
    </citation>
    <scope>NUCLEOTIDE SEQUENCE</scope>
    <source>
        <strain evidence="2">BeijingLab</strain>
        <tissue evidence="2">Pupa</tissue>
    </source>
</reference>
<feature type="compositionally biased region" description="Basic and acidic residues" evidence="1">
    <location>
        <begin position="45"/>
        <end position="55"/>
    </location>
</feature>
<sequence>MESEDESTPTKKRHMEIKSEDEDSPVKRKRVKEKRNSDDNNESSDSDKELPVKKIERQTEFSDILHDLDDLNEPACMDRILMYLEEIKDEDHFFMELLLSRLKDEQITWEQPWYQQSNSLSRPLKTTDIENHSEPYRTDSICKAECDKIQENWNEFMKLYDVPDKLVCLARWRNKDKSRLPNTPEERARRFVVAFLARGLQRTLFQVFRHVMTHFGGSVKGAYSAEEEKIMKVCFMHHPNNSVTLLSMVLGREPRGIYKRLQQLFNGKPEKKRITWNLESATRFLRLLLKYTQLPLEELKYRKIDKPVWLKLAKKFDQHYIHLQNFWYGTLHVQVFVKTNIKINKLRKRIFQSLKSSSYQVWTDIRWKELVKQYPDGLTHRFIYVICQRIVCKIPEYLKRPLWEVAEQALQKLKKHQYRKRRLKTLQYNENGYLDAVRYD</sequence>
<evidence type="ECO:0000313" key="2">
    <source>
        <dbReference type="EMBL" id="KAJ8735758.1"/>
    </source>
</evidence>
<dbReference type="Proteomes" id="UP001231518">
    <property type="component" value="Chromosome 2"/>
</dbReference>
<dbReference type="AlphaFoldDB" id="A0AAD7Z1S5"/>
<evidence type="ECO:0000256" key="1">
    <source>
        <dbReference type="SAM" id="MobiDB-lite"/>
    </source>
</evidence>
<gene>
    <name evidence="2" type="ORF">PYW07_007378</name>
</gene>